<dbReference type="PROSITE" id="PS50075">
    <property type="entry name" value="CARRIER"/>
    <property type="match status" value="1"/>
</dbReference>
<reference evidence="3" key="1">
    <citation type="submission" date="2016-06" db="EMBL/GenBank/DDBJ databases">
        <authorList>
            <person name="Varghese N."/>
            <person name="Submissions Spin"/>
        </authorList>
    </citation>
    <scope>NUCLEOTIDE SEQUENCE [LARGE SCALE GENOMIC DNA]</scope>
    <source>
        <strain evidence="3">DSM 44814</strain>
    </source>
</reference>
<evidence type="ECO:0000259" key="1">
    <source>
        <dbReference type="PROSITE" id="PS50075"/>
    </source>
</evidence>
<sequence>MDTKIRPDNKTRIRTFLGTRCPADLRDDDDIFETGLVNSLFAMQLVLFVEQEFAIELDNEDLERDNFRTVNAIAELVERHVG</sequence>
<keyword evidence="3" id="KW-1185">Reference proteome</keyword>
<dbReference type="STRING" id="227316.GA0070604_3723"/>
<protein>
    <submittedName>
        <fullName evidence="2">Acyl carrier protein</fullName>
    </submittedName>
</protein>
<dbReference type="Gene3D" id="1.10.1200.10">
    <property type="entry name" value="ACP-like"/>
    <property type="match status" value="1"/>
</dbReference>
<dbReference type="AlphaFoldDB" id="A0A1C6UV69"/>
<dbReference type="SUPFAM" id="SSF47336">
    <property type="entry name" value="ACP-like"/>
    <property type="match status" value="1"/>
</dbReference>
<dbReference type="Pfam" id="PF00550">
    <property type="entry name" value="PP-binding"/>
    <property type="match status" value="1"/>
</dbReference>
<dbReference type="RefSeq" id="WP_244161981.1">
    <property type="nucleotide sequence ID" value="NZ_FMHY01000002.1"/>
</dbReference>
<name>A0A1C6UV69_9ACTN</name>
<dbReference type="InterPro" id="IPR036736">
    <property type="entry name" value="ACP-like_sf"/>
</dbReference>
<proteinExistence type="predicted"/>
<dbReference type="InterPro" id="IPR009081">
    <property type="entry name" value="PP-bd_ACP"/>
</dbReference>
<evidence type="ECO:0000313" key="2">
    <source>
        <dbReference type="EMBL" id="SCL57920.1"/>
    </source>
</evidence>
<dbReference type="Proteomes" id="UP000199696">
    <property type="component" value="Unassembled WGS sequence"/>
</dbReference>
<accession>A0A1C6UV69</accession>
<dbReference type="EMBL" id="FMHY01000002">
    <property type="protein sequence ID" value="SCL57920.1"/>
    <property type="molecule type" value="Genomic_DNA"/>
</dbReference>
<feature type="domain" description="Carrier" evidence="1">
    <location>
        <begin position="3"/>
        <end position="81"/>
    </location>
</feature>
<gene>
    <name evidence="2" type="ORF">GA0070604_3723</name>
</gene>
<organism evidence="2 3">
    <name type="scientific">Micromonospora eburnea</name>
    <dbReference type="NCBI Taxonomy" id="227316"/>
    <lineage>
        <taxon>Bacteria</taxon>
        <taxon>Bacillati</taxon>
        <taxon>Actinomycetota</taxon>
        <taxon>Actinomycetes</taxon>
        <taxon>Micromonosporales</taxon>
        <taxon>Micromonosporaceae</taxon>
        <taxon>Micromonospora</taxon>
    </lineage>
</organism>
<evidence type="ECO:0000313" key="3">
    <source>
        <dbReference type="Proteomes" id="UP000199696"/>
    </source>
</evidence>